<dbReference type="InterPro" id="IPR042099">
    <property type="entry name" value="ANL_N_sf"/>
</dbReference>
<keyword evidence="1" id="KW-0436">Ligase</keyword>
<proteinExistence type="predicted"/>
<dbReference type="InterPro" id="IPR053158">
    <property type="entry name" value="CapK_Type1_Caps_Biosynth"/>
</dbReference>
<dbReference type="Proteomes" id="UP000593818">
    <property type="component" value="Chromosome"/>
</dbReference>
<evidence type="ECO:0000313" key="1">
    <source>
        <dbReference type="EMBL" id="QOV99027.1"/>
    </source>
</evidence>
<dbReference type="AlphaFoldDB" id="A0A7M2XMX0"/>
<protein>
    <submittedName>
        <fullName evidence="1">Phenylacetate--CoA ligase family protein</fullName>
    </submittedName>
</protein>
<dbReference type="PANTHER" id="PTHR36932:SF1">
    <property type="entry name" value="CAPSULAR POLYSACCHARIDE BIOSYNTHESIS PROTEIN"/>
    <property type="match status" value="1"/>
</dbReference>
<dbReference type="SUPFAM" id="SSF56801">
    <property type="entry name" value="Acetyl-CoA synthetase-like"/>
    <property type="match status" value="1"/>
</dbReference>
<dbReference type="Gene3D" id="3.40.50.12780">
    <property type="entry name" value="N-terminal domain of ligase-like"/>
    <property type="match status" value="1"/>
</dbReference>
<reference evidence="1 2" key="1">
    <citation type="submission" date="2020-10" db="EMBL/GenBank/DDBJ databases">
        <title>Whole genome sequence of oil-degrading bacteria Rhodococcus pyridinivorans strain 5Ap.</title>
        <authorList>
            <person name="Akhremchuk A.E."/>
            <person name="Valentovich L.N."/>
            <person name="Charniauskaya M.I."/>
            <person name="Bukliarevich H.A."/>
            <person name="Titok M.A."/>
        </authorList>
    </citation>
    <scope>NUCLEOTIDE SEQUENCE [LARGE SCALE GENOMIC DNA]</scope>
    <source>
        <strain evidence="1 2">5Ap</strain>
    </source>
</reference>
<evidence type="ECO:0000313" key="2">
    <source>
        <dbReference type="Proteomes" id="UP000593818"/>
    </source>
</evidence>
<dbReference type="PANTHER" id="PTHR36932">
    <property type="entry name" value="CAPSULAR POLYSACCHARIDE BIOSYNTHESIS PROTEIN"/>
    <property type="match status" value="1"/>
</dbReference>
<accession>A0A7M2XMX0</accession>
<dbReference type="EMBL" id="CP063450">
    <property type="protein sequence ID" value="QOV99027.1"/>
    <property type="molecule type" value="Genomic_DNA"/>
</dbReference>
<name>A0A7M2XMX0_9NOCA</name>
<dbReference type="RefSeq" id="WP_175427882.1">
    <property type="nucleotide sequence ID" value="NZ_CP040719.1"/>
</dbReference>
<keyword evidence="2" id="KW-1185">Reference proteome</keyword>
<dbReference type="GO" id="GO:0016874">
    <property type="term" value="F:ligase activity"/>
    <property type="evidence" value="ECO:0007669"/>
    <property type="project" value="UniProtKB-KW"/>
</dbReference>
<organism evidence="1 2">
    <name type="scientific">Rhodococcus pyridinivorans</name>
    <dbReference type="NCBI Taxonomy" id="103816"/>
    <lineage>
        <taxon>Bacteria</taxon>
        <taxon>Bacillati</taxon>
        <taxon>Actinomycetota</taxon>
        <taxon>Actinomycetes</taxon>
        <taxon>Mycobacteriales</taxon>
        <taxon>Nocardiaceae</taxon>
        <taxon>Rhodococcus</taxon>
    </lineage>
</organism>
<sequence length="459" mass="50951">MAPPKKLVGVQHRVRRMHPLAALMTRELGRIAAADPDEIRAFQEGRLRAMTRWAAVASPFYRQWLRREKVDPREIRTLDDLRRLPVLRRNDLMDRPETFRAYPARAMWEAHSSGTSGRAVTVYRTPGSSVYEMRVLERQWSWFGLPRAPRRVTLGGSDFAADRPGNPTEIVPGARQLLVSSYRLTPDDLPTIVWDIRRFGPDAIDGWPSSICLLAELLYEQGERLPVRAVLTSSETMRSAQRALIREVFRGPIVDHYGQTERVAMAGTCEAGTMHIFPDYGIVELEPVPGVADRWEIIGTPLHNWGFPIFRYRTGDLVGPAPADGCACGRAFPTLGALDGRVEDAFTTADGRPLPLPSTVIDDVTGVREAQIAQLAPGRFEIRMVPGVGFDAERVEQQYRRNVERLFGPGQELRVVTLDAVPRTASGKLKTAVVEGGGDRAVPAAVAEAFAGYRLGPGE</sequence>
<gene>
    <name evidence="1" type="ORF">INP59_00865</name>
</gene>